<feature type="compositionally biased region" description="Basic and acidic residues" evidence="1">
    <location>
        <begin position="204"/>
        <end position="218"/>
    </location>
</feature>
<evidence type="ECO:0000313" key="3">
    <source>
        <dbReference type="EMBL" id="KAG0329021.1"/>
    </source>
</evidence>
<gene>
    <name evidence="3" type="ORF">BGZ99_003651</name>
</gene>
<dbReference type="Pfam" id="PF14299">
    <property type="entry name" value="PP2"/>
    <property type="match status" value="1"/>
</dbReference>
<dbReference type="InterPro" id="IPR001810">
    <property type="entry name" value="F-box_dom"/>
</dbReference>
<reference evidence="3" key="1">
    <citation type="journal article" date="2020" name="Fungal Divers.">
        <title>Resolving the Mortierellaceae phylogeny through synthesis of multi-gene phylogenetics and phylogenomics.</title>
        <authorList>
            <person name="Vandepol N."/>
            <person name="Liber J."/>
            <person name="Desiro A."/>
            <person name="Na H."/>
            <person name="Kennedy M."/>
            <person name="Barry K."/>
            <person name="Grigoriev I.V."/>
            <person name="Miller A.N."/>
            <person name="O'Donnell K."/>
            <person name="Stajich J.E."/>
            <person name="Bonito G."/>
        </authorList>
    </citation>
    <scope>NUCLEOTIDE SEQUENCE</scope>
    <source>
        <strain evidence="3">REB-010B</strain>
    </source>
</reference>
<protein>
    <recommendedName>
        <fullName evidence="2">F-box domain-containing protein</fullName>
    </recommendedName>
</protein>
<dbReference type="OrthoDB" id="9970274at2759"/>
<dbReference type="PROSITE" id="PS50181">
    <property type="entry name" value="FBOX"/>
    <property type="match status" value="1"/>
</dbReference>
<comment type="caution">
    <text evidence="3">The sequence shown here is derived from an EMBL/GenBank/DDBJ whole genome shotgun (WGS) entry which is preliminary data.</text>
</comment>
<dbReference type="SUPFAM" id="SSF81383">
    <property type="entry name" value="F-box domain"/>
    <property type="match status" value="1"/>
</dbReference>
<dbReference type="EMBL" id="JAAAIP010000023">
    <property type="protein sequence ID" value="KAG0329021.1"/>
    <property type="molecule type" value="Genomic_DNA"/>
</dbReference>
<feature type="compositionally biased region" description="Basic and acidic residues" evidence="1">
    <location>
        <begin position="10"/>
        <end position="25"/>
    </location>
</feature>
<feature type="compositionally biased region" description="Low complexity" evidence="1">
    <location>
        <begin position="156"/>
        <end position="196"/>
    </location>
</feature>
<feature type="compositionally biased region" description="Acidic residues" evidence="1">
    <location>
        <begin position="433"/>
        <end position="443"/>
    </location>
</feature>
<sequence length="558" mass="61773">MQHTAPADPINHRLSDNSTNAEERFSSTSESMTNTPIAAAVDAVDEPRPLSLTDMPPEVLMAIALQLSCRAFSQFLRTNRHIYEIINSHYIWHQRFTTRFGQTILESQLNLTSSKENDSLGLSLGSRSPSLTSSESPSGINTGVGMLDHYHNQQDPNSTSSSPPSSTPTSPGSSHSLPAAPVVVGSGDSHSGAGSSRVDDDEDSVAKRPVVKDKGKSRKIDLRRTTEVSKELLIELYKKYSRMTLPSAEMDICHMGDRYWKMVESTSSKFGRLAQLQSVWWMDVALAFYGVPPGRYKVQWRIRVTSDAPIINSEFKAILFDKHEDTSVVSSRPDAILFKPRNLQEFVEWTDTRVAKADRNPSRNLFKKGFTVLELPGELNIEDDYQGVFLQIRNYEGWKSGLFIDYARLVNLDDPEQSKETLSLRAGMAGSPVEEEVNDEGEEYYPSSSSRISPLSQPWIHSITSGVRLNPLTFRSRGFRQYNPVDDSAPMDVGARTPPPSSPTATGTGSGSGTTGTSSSLPAGPSSQDGGQQEQDADAWYKFYAVILVYCLFVFWTK</sequence>
<feature type="compositionally biased region" description="Low complexity" evidence="1">
    <location>
        <begin position="515"/>
        <end position="533"/>
    </location>
</feature>
<feature type="domain" description="F-box" evidence="2">
    <location>
        <begin position="49"/>
        <end position="95"/>
    </location>
</feature>
<dbReference type="InterPro" id="IPR036047">
    <property type="entry name" value="F-box-like_dom_sf"/>
</dbReference>
<feature type="compositionally biased region" description="Low complexity" evidence="1">
    <location>
        <begin position="119"/>
        <end position="139"/>
    </location>
</feature>
<dbReference type="Proteomes" id="UP000738325">
    <property type="component" value="Unassembled WGS sequence"/>
</dbReference>
<feature type="region of interest" description="Disordered" evidence="1">
    <location>
        <begin position="1"/>
        <end position="33"/>
    </location>
</feature>
<proteinExistence type="predicted"/>
<organism evidence="3 4">
    <name type="scientific">Dissophora globulifera</name>
    <dbReference type="NCBI Taxonomy" id="979702"/>
    <lineage>
        <taxon>Eukaryota</taxon>
        <taxon>Fungi</taxon>
        <taxon>Fungi incertae sedis</taxon>
        <taxon>Mucoromycota</taxon>
        <taxon>Mortierellomycotina</taxon>
        <taxon>Mortierellomycetes</taxon>
        <taxon>Mortierellales</taxon>
        <taxon>Mortierellaceae</taxon>
        <taxon>Dissophora</taxon>
    </lineage>
</organism>
<keyword evidence="4" id="KW-1185">Reference proteome</keyword>
<feature type="region of interest" description="Disordered" evidence="1">
    <location>
        <begin position="483"/>
        <end position="533"/>
    </location>
</feature>
<feature type="region of interest" description="Disordered" evidence="1">
    <location>
        <begin position="115"/>
        <end position="218"/>
    </location>
</feature>
<name>A0A9P6V0C1_9FUNG</name>
<evidence type="ECO:0000256" key="1">
    <source>
        <dbReference type="SAM" id="MobiDB-lite"/>
    </source>
</evidence>
<accession>A0A9P6V0C1</accession>
<dbReference type="InterPro" id="IPR025886">
    <property type="entry name" value="PP2-like"/>
</dbReference>
<dbReference type="PANTHER" id="PTHR31960:SF2">
    <property type="entry name" value="F-BOX PROTEIN PP2-A15"/>
    <property type="match status" value="1"/>
</dbReference>
<evidence type="ECO:0000313" key="4">
    <source>
        <dbReference type="Proteomes" id="UP000738325"/>
    </source>
</evidence>
<evidence type="ECO:0000259" key="2">
    <source>
        <dbReference type="PROSITE" id="PS50181"/>
    </source>
</evidence>
<feature type="region of interest" description="Disordered" evidence="1">
    <location>
        <begin position="424"/>
        <end position="454"/>
    </location>
</feature>
<dbReference type="AlphaFoldDB" id="A0A9P6V0C1"/>
<dbReference type="PANTHER" id="PTHR31960">
    <property type="entry name" value="F-BOX PROTEIN PP2-A15"/>
    <property type="match status" value="1"/>
</dbReference>